<proteinExistence type="predicted"/>
<feature type="compositionally biased region" description="Polar residues" evidence="1">
    <location>
        <begin position="350"/>
        <end position="361"/>
    </location>
</feature>
<dbReference type="CDD" id="cd06577">
    <property type="entry name" value="PASTA_pknB"/>
    <property type="match status" value="1"/>
</dbReference>
<feature type="compositionally biased region" description="Low complexity" evidence="1">
    <location>
        <begin position="429"/>
        <end position="486"/>
    </location>
</feature>
<evidence type="ECO:0000256" key="1">
    <source>
        <dbReference type="SAM" id="MobiDB-lite"/>
    </source>
</evidence>
<reference evidence="4" key="1">
    <citation type="submission" date="2017-04" db="EMBL/GenBank/DDBJ databases">
        <authorList>
            <person name="Afonso C.L."/>
            <person name="Miller P.J."/>
            <person name="Scott M.A."/>
            <person name="Spackman E."/>
            <person name="Goraichik I."/>
            <person name="Dimitrov K.M."/>
            <person name="Suarez D.L."/>
            <person name="Swayne D.E."/>
        </authorList>
    </citation>
    <scope>NUCLEOTIDE SEQUENCE [LARGE SCALE GENOMIC DNA]</scope>
    <source>
        <strain evidence="4">11</strain>
    </source>
</reference>
<dbReference type="OrthoDB" id="2677720at2"/>
<feature type="region of interest" description="Disordered" evidence="1">
    <location>
        <begin position="350"/>
        <end position="497"/>
    </location>
</feature>
<dbReference type="RefSeq" id="WP_085493478.1">
    <property type="nucleotide sequence ID" value="NZ_FXAZ01000001.1"/>
</dbReference>
<keyword evidence="5" id="KW-1185">Reference proteome</keyword>
<evidence type="ECO:0000259" key="3">
    <source>
        <dbReference type="PROSITE" id="PS51178"/>
    </source>
</evidence>
<dbReference type="STRING" id="1852522.SAMN06295960_1324"/>
<gene>
    <name evidence="4" type="ORF">SAMN06295960_1324</name>
</gene>
<dbReference type="PROSITE" id="PS51178">
    <property type="entry name" value="PASTA"/>
    <property type="match status" value="1"/>
</dbReference>
<dbReference type="SUPFAM" id="SSF54184">
    <property type="entry name" value="Penicillin-binding protein 2x (pbp-2x), c-terminal domain"/>
    <property type="match status" value="1"/>
</dbReference>
<organism evidence="4 5">
    <name type="scientific">Paenibacillus aquistagni</name>
    <dbReference type="NCBI Taxonomy" id="1852522"/>
    <lineage>
        <taxon>Bacteria</taxon>
        <taxon>Bacillati</taxon>
        <taxon>Bacillota</taxon>
        <taxon>Bacilli</taxon>
        <taxon>Bacillales</taxon>
        <taxon>Paenibacillaceae</taxon>
        <taxon>Paenibacillus</taxon>
    </lineage>
</organism>
<keyword evidence="2" id="KW-1133">Transmembrane helix</keyword>
<sequence length="555" mass="60030">MDFPMIANRYELYKMIMKSDEGTWWRAHDNSLKREIILLQLEGEQQTATLKSLGADAVQVSGESFFQVLNAGTDGENSFVVFSPQTGMPLYQYAENHAMPLQSALEIVFTAGQRLQEGLRQGTPAFSVSFDNLWLTEKHELLVMNYWTEARSSRTGTFGLSSLLYQLCTLHPLAPRQYDTFVSRMQSALKYELPAQRSSVIALSKRVYQGDEPALSYMSTIKEIINQPSIPIAGAAEAEAAPVPEAHAEPLYTAPEPASSSYRYADEIAAKDEPSGYSASEDEPAVERQIPEESNSSRMDRNRSHESQAGQGMKSKRTKRITIIAGCILFFSLLAGAVIWANQLSNSRDTAAETTDNASNQQHDEQETNQDQPTDQDSGSADSEQGSQDASSNNDSSEQGSQNQPDSSNQQPEETNTDEGSSQTNPDQSSGSDAANSNNGTDNGTGTSTPNGDTTPPATTDPTAPTEPVTPENPTTPGEPAEPGTELPAVEQGKAPNLVGLTKEDAEKQALAAGLKYSFVIESQEGGTKGTVFKQEPAAGSEVKKGDRITFSVVR</sequence>
<dbReference type="Proteomes" id="UP000193834">
    <property type="component" value="Unassembled WGS sequence"/>
</dbReference>
<feature type="compositionally biased region" description="Low complexity" evidence="1">
    <location>
        <begin position="399"/>
        <end position="412"/>
    </location>
</feature>
<feature type="domain" description="PASTA" evidence="3">
    <location>
        <begin position="489"/>
        <end position="555"/>
    </location>
</feature>
<dbReference type="Pfam" id="PF03793">
    <property type="entry name" value="PASTA"/>
    <property type="match status" value="1"/>
</dbReference>
<evidence type="ECO:0000313" key="4">
    <source>
        <dbReference type="EMBL" id="SMG23629.1"/>
    </source>
</evidence>
<protein>
    <submittedName>
        <fullName evidence="4">PASTA domain-containing protein</fullName>
    </submittedName>
</protein>
<dbReference type="SMART" id="SM00740">
    <property type="entry name" value="PASTA"/>
    <property type="match status" value="1"/>
</dbReference>
<name>A0A1X7J7G1_9BACL</name>
<dbReference type="InterPro" id="IPR005543">
    <property type="entry name" value="PASTA_dom"/>
</dbReference>
<feature type="compositionally biased region" description="Polar residues" evidence="1">
    <location>
        <begin position="418"/>
        <end position="428"/>
    </location>
</feature>
<dbReference type="Gene3D" id="3.30.10.20">
    <property type="match status" value="1"/>
</dbReference>
<dbReference type="EMBL" id="FXAZ01000001">
    <property type="protein sequence ID" value="SMG23629.1"/>
    <property type="molecule type" value="Genomic_DNA"/>
</dbReference>
<dbReference type="AlphaFoldDB" id="A0A1X7J7G1"/>
<evidence type="ECO:0000313" key="5">
    <source>
        <dbReference type="Proteomes" id="UP000193834"/>
    </source>
</evidence>
<feature type="region of interest" description="Disordered" evidence="1">
    <location>
        <begin position="272"/>
        <end position="317"/>
    </location>
</feature>
<feature type="transmembrane region" description="Helical" evidence="2">
    <location>
        <begin position="321"/>
        <end position="341"/>
    </location>
</feature>
<keyword evidence="2" id="KW-0472">Membrane</keyword>
<feature type="compositionally biased region" description="Polar residues" evidence="1">
    <location>
        <begin position="369"/>
        <end position="398"/>
    </location>
</feature>
<keyword evidence="2" id="KW-0812">Transmembrane</keyword>
<evidence type="ECO:0000256" key="2">
    <source>
        <dbReference type="SAM" id="Phobius"/>
    </source>
</evidence>
<accession>A0A1X7J7G1</accession>